<dbReference type="RefSeq" id="WP_004296834.1">
    <property type="nucleotide sequence ID" value="NZ_BAABYJ010000001.1"/>
</dbReference>
<reference evidence="3" key="3">
    <citation type="submission" date="2022-10" db="EMBL/GenBank/DDBJ databases">
        <title>Human gut microbiome strain richness.</title>
        <authorList>
            <person name="Chen-Liaw A."/>
        </authorList>
    </citation>
    <scope>NUCLEOTIDE SEQUENCE</scope>
    <source>
        <strain evidence="3">F7_m1001271B151109d0_201107</strain>
    </source>
</reference>
<dbReference type="EMBL" id="VWLX01000035">
    <property type="protein sequence ID" value="KAA3797517.1"/>
    <property type="molecule type" value="Genomic_DNA"/>
</dbReference>
<dbReference type="Proteomes" id="UP000460135">
    <property type="component" value="Unassembled WGS sequence"/>
</dbReference>
<evidence type="ECO:0000313" key="2">
    <source>
        <dbReference type="EMBL" id="KAA3797517.1"/>
    </source>
</evidence>
<evidence type="ECO:0000313" key="3">
    <source>
        <dbReference type="EMBL" id="MDC2410355.1"/>
    </source>
</evidence>
<reference evidence="4 5" key="1">
    <citation type="submission" date="2018-08" db="EMBL/GenBank/DDBJ databases">
        <title>A genome reference for cultivated species of the human gut microbiota.</title>
        <authorList>
            <person name="Zou Y."/>
            <person name="Xue W."/>
            <person name="Luo G."/>
        </authorList>
    </citation>
    <scope>NUCLEOTIDE SEQUENCE [LARGE SCALE GENOMIC DNA]</scope>
    <source>
        <strain evidence="4 5">AF20-9LB</strain>
    </source>
</reference>
<dbReference type="EMBL" id="JAQNWR010000018">
    <property type="protein sequence ID" value="MDC2410355.1"/>
    <property type="molecule type" value="Genomic_DNA"/>
</dbReference>
<dbReference type="EMBL" id="QRVZ01000003">
    <property type="protein sequence ID" value="RGS86576.1"/>
    <property type="molecule type" value="Genomic_DNA"/>
</dbReference>
<comment type="caution">
    <text evidence="2">The sequence shown here is derived from an EMBL/GenBank/DDBJ whole genome shotgun (WGS) entry which is preliminary data.</text>
</comment>
<name>A0A1Y4PC09_BACOV</name>
<organism evidence="2 6">
    <name type="scientific">Bacteroides ovatus</name>
    <dbReference type="NCBI Taxonomy" id="28116"/>
    <lineage>
        <taxon>Bacteria</taxon>
        <taxon>Pseudomonadati</taxon>
        <taxon>Bacteroidota</taxon>
        <taxon>Bacteroidia</taxon>
        <taxon>Bacteroidales</taxon>
        <taxon>Bacteroidaceae</taxon>
        <taxon>Bacteroides</taxon>
    </lineage>
</organism>
<sequence length="176" mass="20167">MKKFIFIFALLSFITVCADGQTDSRRLSYTTYIGTGFSMNQPSYTPFNWQIVSHYHISQRFAIGAGSGLSVYEKLLIPLYASAQFYITKPRRLTPYLECHIGGSFATDREANGGFYLSPSIGAQFKVNRKFKLNLMAGYELQKLERTKKQEDPYFHTTFKEELSHHSITLKIGLTY</sequence>
<dbReference type="GeneID" id="29456159"/>
<dbReference type="Proteomes" id="UP000266492">
    <property type="component" value="Unassembled WGS sequence"/>
</dbReference>
<proteinExistence type="predicted"/>
<evidence type="ECO:0000313" key="6">
    <source>
        <dbReference type="Proteomes" id="UP000460135"/>
    </source>
</evidence>
<evidence type="ECO:0000313" key="4">
    <source>
        <dbReference type="EMBL" id="RGS86576.1"/>
    </source>
</evidence>
<protein>
    <recommendedName>
        <fullName evidence="7">Porin family protein</fullName>
    </recommendedName>
</protein>
<keyword evidence="1" id="KW-0732">Signal</keyword>
<evidence type="ECO:0008006" key="7">
    <source>
        <dbReference type="Google" id="ProtNLM"/>
    </source>
</evidence>
<evidence type="ECO:0000256" key="1">
    <source>
        <dbReference type="SAM" id="SignalP"/>
    </source>
</evidence>
<dbReference type="AlphaFoldDB" id="A0A1Y4PC09"/>
<evidence type="ECO:0000313" key="5">
    <source>
        <dbReference type="Proteomes" id="UP000266492"/>
    </source>
</evidence>
<accession>A0A1Y4PC09</accession>
<feature type="chain" id="PRO_5042691742" description="Porin family protein" evidence="1">
    <location>
        <begin position="19"/>
        <end position="176"/>
    </location>
</feature>
<gene>
    <name evidence="4" type="ORF">DWX70_06115</name>
    <name evidence="2" type="ORF">F3F51_28000</name>
    <name evidence="3" type="ORF">PO240_20990</name>
</gene>
<dbReference type="KEGG" id="boa:Bovatus_01935"/>
<feature type="signal peptide" evidence="1">
    <location>
        <begin position="1"/>
        <end position="18"/>
    </location>
</feature>
<reference evidence="2 6" key="2">
    <citation type="journal article" date="2019" name="Nat. Med.">
        <title>A library of human gut bacterial isolates paired with longitudinal multiomics data enables mechanistic microbiome research.</title>
        <authorList>
            <person name="Poyet M."/>
            <person name="Groussin M."/>
            <person name="Gibbons S.M."/>
            <person name="Avila-Pacheco J."/>
            <person name="Jiang X."/>
            <person name="Kearney S.M."/>
            <person name="Perrotta A.R."/>
            <person name="Berdy B."/>
            <person name="Zhao S."/>
            <person name="Lieberman T.D."/>
            <person name="Swanson P.K."/>
            <person name="Smith M."/>
            <person name="Roesemann S."/>
            <person name="Alexander J.E."/>
            <person name="Rich S.A."/>
            <person name="Livny J."/>
            <person name="Vlamakis H."/>
            <person name="Clish C."/>
            <person name="Bullock K."/>
            <person name="Deik A."/>
            <person name="Scott J."/>
            <person name="Pierce K.A."/>
            <person name="Xavier R.J."/>
            <person name="Alm E.J."/>
        </authorList>
    </citation>
    <scope>NUCLEOTIDE SEQUENCE [LARGE SCALE GENOMIC DNA]</scope>
    <source>
        <strain evidence="2 6">BIOML-A183</strain>
    </source>
</reference>
<dbReference type="Proteomes" id="UP001214017">
    <property type="component" value="Unassembled WGS sequence"/>
</dbReference>